<feature type="chain" id="PRO_5001558092" evidence="2">
    <location>
        <begin position="24"/>
        <end position="292"/>
    </location>
</feature>
<dbReference type="InterPro" id="IPR014716">
    <property type="entry name" value="Fibrinogen_a/b/g_C_1"/>
</dbReference>
<evidence type="ECO:0000313" key="4">
    <source>
        <dbReference type="EMBL" id="JAC56584.1"/>
    </source>
</evidence>
<evidence type="ECO:0000256" key="1">
    <source>
        <dbReference type="ARBA" id="ARBA00023157"/>
    </source>
</evidence>
<dbReference type="GO" id="GO:0005615">
    <property type="term" value="C:extracellular space"/>
    <property type="evidence" value="ECO:0007669"/>
    <property type="project" value="TreeGrafter"/>
</dbReference>
<dbReference type="CDD" id="cd00087">
    <property type="entry name" value="FReD"/>
    <property type="match status" value="1"/>
</dbReference>
<dbReference type="SMART" id="SM00186">
    <property type="entry name" value="FBG"/>
    <property type="match status" value="1"/>
</dbReference>
<gene>
    <name evidence="4" type="primary">TENR</name>
</gene>
<dbReference type="Gene3D" id="3.90.215.10">
    <property type="entry name" value="Gamma Fibrinogen, chain A, domain 1"/>
    <property type="match status" value="1"/>
</dbReference>
<dbReference type="InterPro" id="IPR002181">
    <property type="entry name" value="Fibrinogen_a/b/g_C_dom"/>
</dbReference>
<dbReference type="InterPro" id="IPR020837">
    <property type="entry name" value="Fibrinogen_CS"/>
</dbReference>
<keyword evidence="1" id="KW-1015">Disulfide bond</keyword>
<proteinExistence type="predicted"/>
<dbReference type="Pfam" id="PF00147">
    <property type="entry name" value="Fibrinogen_C"/>
    <property type="match status" value="1"/>
</dbReference>
<name>A0A034WPL7_BACDO</name>
<dbReference type="PANTHER" id="PTHR19143:SF327">
    <property type="entry name" value="FI21813P1-RELATED"/>
    <property type="match status" value="1"/>
</dbReference>
<organism evidence="4">
    <name type="scientific">Bactrocera dorsalis</name>
    <name type="common">Oriental fruit fly</name>
    <name type="synonym">Dacus dorsalis</name>
    <dbReference type="NCBI Taxonomy" id="27457"/>
    <lineage>
        <taxon>Eukaryota</taxon>
        <taxon>Metazoa</taxon>
        <taxon>Ecdysozoa</taxon>
        <taxon>Arthropoda</taxon>
        <taxon>Hexapoda</taxon>
        <taxon>Insecta</taxon>
        <taxon>Pterygota</taxon>
        <taxon>Neoptera</taxon>
        <taxon>Endopterygota</taxon>
        <taxon>Diptera</taxon>
        <taxon>Brachycera</taxon>
        <taxon>Muscomorpha</taxon>
        <taxon>Tephritoidea</taxon>
        <taxon>Tephritidae</taxon>
        <taxon>Bactrocera</taxon>
        <taxon>Bactrocera</taxon>
    </lineage>
</organism>
<dbReference type="PANTHER" id="PTHR19143">
    <property type="entry name" value="FIBRINOGEN/TENASCIN/ANGIOPOEITIN"/>
    <property type="match status" value="1"/>
</dbReference>
<dbReference type="InterPro" id="IPR036056">
    <property type="entry name" value="Fibrinogen-like_C"/>
</dbReference>
<evidence type="ECO:0000259" key="3">
    <source>
        <dbReference type="PROSITE" id="PS51406"/>
    </source>
</evidence>
<keyword evidence="2" id="KW-0732">Signal</keyword>
<dbReference type="EMBL" id="GAKP01002368">
    <property type="protein sequence ID" value="JAC56584.1"/>
    <property type="molecule type" value="Transcribed_RNA"/>
</dbReference>
<dbReference type="PROSITE" id="PS51406">
    <property type="entry name" value="FIBRINOGEN_C_2"/>
    <property type="match status" value="1"/>
</dbReference>
<dbReference type="SUPFAM" id="SSF56496">
    <property type="entry name" value="Fibrinogen C-terminal domain-like"/>
    <property type="match status" value="1"/>
</dbReference>
<reference evidence="4" key="1">
    <citation type="journal article" date="2014" name="BMC Genomics">
        <title>Characterizing the developmental transcriptome of the oriental fruit fly, Bactrocera dorsalis (Diptera: Tephritidae) through comparative genomic analysis with Drosophila melanogaster utilizing modENCODE datasets.</title>
        <authorList>
            <person name="Geib S.M."/>
            <person name="Calla B."/>
            <person name="Hall B."/>
            <person name="Hou S."/>
            <person name="Manoukis N.C."/>
        </authorList>
    </citation>
    <scope>NUCLEOTIDE SEQUENCE</scope>
    <source>
        <strain evidence="4">Punador</strain>
    </source>
</reference>
<accession>A0A034WPL7</accession>
<feature type="domain" description="Fibrinogen C-terminal" evidence="3">
    <location>
        <begin position="62"/>
        <end position="275"/>
    </location>
</feature>
<protein>
    <submittedName>
        <fullName evidence="4">Tenascin-R</fullName>
    </submittedName>
</protein>
<sequence>MFRFFFIMSLYYILSFQIRFSFSQNKETNKICDGDCDVQIGVVAKFIKILSFPSNIEKQLASNRASKWSSCMEAAAKSWRSGIYKIQLEKINITDLEVFCEEDVDFGGWIVVQRRQSGSVDFYRTWDDYKEGFGDVRGNYWIGLEKLYALTNSCEQELHIQMKTRQGEKYYAKYSEFLIGDESESYALKKLGIYNGTAGDSLKYHSGRKFSTYDRDNDNSADNCAKKFKGGWWFGGCYASHLNGVYGDDKVGINWLEIEIDESLAFVQMMIRPTQNCWRRIMLSNLHRASFR</sequence>
<feature type="signal peptide" evidence="2">
    <location>
        <begin position="1"/>
        <end position="23"/>
    </location>
</feature>
<dbReference type="PROSITE" id="PS00514">
    <property type="entry name" value="FIBRINOGEN_C_1"/>
    <property type="match status" value="1"/>
</dbReference>
<dbReference type="InterPro" id="IPR050373">
    <property type="entry name" value="Fibrinogen_C-term_domain"/>
</dbReference>
<evidence type="ECO:0000256" key="2">
    <source>
        <dbReference type="SAM" id="SignalP"/>
    </source>
</evidence>
<dbReference type="OrthoDB" id="6145874at2759"/>
<dbReference type="AlphaFoldDB" id="A0A034WPL7"/>